<sequence length="222" mass="24829">MFCIADILTPTQLHEVHRLLAEQPYHTGSKTAGWAAALVKNNEQLDPGARHYEKLQQLIVGALAANEVFALAAMPKALRPILFCRYSAGMSYGDHVDNALMGEEPRVRSDLSFTLFLSSPGDYDGGELVIESTQGTHEYKLEAGALVLYPSDTLHRVATVKSGVRQVAVGWVQCLIRDPRQRQILFDLEVLRRQLFQQQGKTPHFDSLAKSCSNLWRLWAEP</sequence>
<organism evidence="9 10">
    <name type="scientific">Steroidobacter flavus</name>
    <dbReference type="NCBI Taxonomy" id="1842136"/>
    <lineage>
        <taxon>Bacteria</taxon>
        <taxon>Pseudomonadati</taxon>
        <taxon>Pseudomonadota</taxon>
        <taxon>Gammaproteobacteria</taxon>
        <taxon>Steroidobacterales</taxon>
        <taxon>Steroidobacteraceae</taxon>
        <taxon>Steroidobacter</taxon>
    </lineage>
</organism>
<evidence type="ECO:0000259" key="8">
    <source>
        <dbReference type="PROSITE" id="PS51471"/>
    </source>
</evidence>
<reference evidence="10" key="1">
    <citation type="journal article" date="2019" name="Int. J. Syst. Evol. Microbiol.">
        <title>The Global Catalogue of Microorganisms (GCM) 10K type strain sequencing project: providing services to taxonomists for standard genome sequencing and annotation.</title>
        <authorList>
            <consortium name="The Broad Institute Genomics Platform"/>
            <consortium name="The Broad Institute Genome Sequencing Center for Infectious Disease"/>
            <person name="Wu L."/>
            <person name="Ma J."/>
        </authorList>
    </citation>
    <scope>NUCLEOTIDE SEQUENCE [LARGE SCALE GENOMIC DNA]</scope>
    <source>
        <strain evidence="10">CGMCC 1.10759</strain>
    </source>
</reference>
<evidence type="ECO:0000256" key="3">
    <source>
        <dbReference type="ARBA" id="ARBA00022896"/>
    </source>
</evidence>
<feature type="binding site" evidence="7">
    <location>
        <position position="155"/>
    </location>
    <ligand>
        <name>Fe cation</name>
        <dbReference type="ChEBI" id="CHEBI:24875"/>
    </ligand>
</feature>
<dbReference type="Gene3D" id="2.60.120.620">
    <property type="entry name" value="q2cbj1_9rhob like domain"/>
    <property type="match status" value="1"/>
</dbReference>
<dbReference type="PANTHER" id="PTHR41536:SF1">
    <property type="entry name" value="PKHD-TYPE HYDROXYLASE YBIX"/>
    <property type="match status" value="1"/>
</dbReference>
<evidence type="ECO:0000256" key="2">
    <source>
        <dbReference type="ARBA" id="ARBA00022723"/>
    </source>
</evidence>
<dbReference type="InterPro" id="IPR005123">
    <property type="entry name" value="Oxoglu/Fe-dep_dioxygenase_dom"/>
</dbReference>
<feature type="binding site" evidence="7">
    <location>
        <position position="165"/>
    </location>
    <ligand>
        <name>2-oxoglutarate</name>
        <dbReference type="ChEBI" id="CHEBI:16810"/>
    </ligand>
</feature>
<keyword evidence="4 7" id="KW-0223">Dioxygenase</keyword>
<evidence type="ECO:0000256" key="5">
    <source>
        <dbReference type="ARBA" id="ARBA00023002"/>
    </source>
</evidence>
<dbReference type="Proteomes" id="UP001595904">
    <property type="component" value="Unassembled WGS sequence"/>
</dbReference>
<keyword evidence="3 7" id="KW-0847">Vitamin C</keyword>
<dbReference type="InterPro" id="IPR044862">
    <property type="entry name" value="Pro_4_hyd_alph_FE2OG_OXY"/>
</dbReference>
<dbReference type="EMBL" id="JBHSDU010000014">
    <property type="protein sequence ID" value="MFC4312452.1"/>
    <property type="molecule type" value="Genomic_DNA"/>
</dbReference>
<keyword evidence="5 7" id="KW-0560">Oxidoreductase</keyword>
<keyword evidence="6 7" id="KW-0408">Iron</keyword>
<dbReference type="NCBIfam" id="NF003974">
    <property type="entry name" value="PRK05467.1-3"/>
    <property type="match status" value="1"/>
</dbReference>
<comment type="caution">
    <text evidence="9">The sequence shown here is derived from an EMBL/GenBank/DDBJ whole genome shotgun (WGS) entry which is preliminary data.</text>
</comment>
<dbReference type="RefSeq" id="WP_380601853.1">
    <property type="nucleotide sequence ID" value="NZ_JBHSDU010000014.1"/>
</dbReference>
<accession>A0ABV8SZF6</accession>
<feature type="binding site" evidence="7">
    <location>
        <position position="95"/>
    </location>
    <ligand>
        <name>Fe cation</name>
        <dbReference type="ChEBI" id="CHEBI:24875"/>
    </ligand>
</feature>
<keyword evidence="10" id="KW-1185">Reference proteome</keyword>
<gene>
    <name evidence="9" type="ORF">ACFPN2_25440</name>
</gene>
<evidence type="ECO:0000313" key="10">
    <source>
        <dbReference type="Proteomes" id="UP001595904"/>
    </source>
</evidence>
<dbReference type="PROSITE" id="PS51471">
    <property type="entry name" value="FE2OG_OXY"/>
    <property type="match status" value="1"/>
</dbReference>
<evidence type="ECO:0000256" key="4">
    <source>
        <dbReference type="ARBA" id="ARBA00022964"/>
    </source>
</evidence>
<keyword evidence="2 7" id="KW-0479">Metal-binding</keyword>
<feature type="domain" description="Fe2OG dioxygenase" evidence="8">
    <location>
        <begin position="76"/>
        <end position="174"/>
    </location>
</feature>
<dbReference type="InterPro" id="IPR023550">
    <property type="entry name" value="PKHD_hydroxylase"/>
</dbReference>
<name>A0ABV8SZF6_9GAMM</name>
<dbReference type="Pfam" id="PF13640">
    <property type="entry name" value="2OG-FeII_Oxy_3"/>
    <property type="match status" value="1"/>
</dbReference>
<comment type="cofactor">
    <cofactor evidence="7">
        <name>Fe(2+)</name>
        <dbReference type="ChEBI" id="CHEBI:29033"/>
    </cofactor>
    <text evidence="7">Binds 1 Fe(2+) ion per subunit.</text>
</comment>
<dbReference type="HAMAP" id="MF_00657">
    <property type="entry name" value="Hydroxyl_YbiX"/>
    <property type="match status" value="1"/>
</dbReference>
<dbReference type="InterPro" id="IPR006620">
    <property type="entry name" value="Pro_4_hyd_alph"/>
</dbReference>
<proteinExistence type="inferred from homology"/>
<feature type="binding site" evidence="7">
    <location>
        <position position="97"/>
    </location>
    <ligand>
        <name>Fe cation</name>
        <dbReference type="ChEBI" id="CHEBI:24875"/>
    </ligand>
</feature>
<dbReference type="PANTHER" id="PTHR41536">
    <property type="entry name" value="PKHD-TYPE HYDROXYLASE YBIX"/>
    <property type="match status" value="1"/>
</dbReference>
<evidence type="ECO:0000256" key="6">
    <source>
        <dbReference type="ARBA" id="ARBA00023004"/>
    </source>
</evidence>
<dbReference type="SMART" id="SM00702">
    <property type="entry name" value="P4Hc"/>
    <property type="match status" value="1"/>
</dbReference>
<protein>
    <submittedName>
        <fullName evidence="9">Fe2+-dependent dioxygenase</fullName>
    </submittedName>
</protein>
<dbReference type="Gene3D" id="4.10.860.20">
    <property type="entry name" value="Rabenosyn, Rab binding domain"/>
    <property type="match status" value="1"/>
</dbReference>
<evidence type="ECO:0000256" key="1">
    <source>
        <dbReference type="ARBA" id="ARBA00001961"/>
    </source>
</evidence>
<evidence type="ECO:0000313" key="9">
    <source>
        <dbReference type="EMBL" id="MFC4312452.1"/>
    </source>
</evidence>
<dbReference type="GO" id="GO:0051213">
    <property type="term" value="F:dioxygenase activity"/>
    <property type="evidence" value="ECO:0007669"/>
    <property type="project" value="UniProtKB-KW"/>
</dbReference>
<evidence type="ECO:0000256" key="7">
    <source>
        <dbReference type="HAMAP-Rule" id="MF_00657"/>
    </source>
</evidence>
<comment type="cofactor">
    <cofactor evidence="1 7">
        <name>L-ascorbate</name>
        <dbReference type="ChEBI" id="CHEBI:38290"/>
    </cofactor>
</comment>
<dbReference type="NCBIfam" id="NF003975">
    <property type="entry name" value="PRK05467.1-4"/>
    <property type="match status" value="1"/>
</dbReference>